<protein>
    <submittedName>
        <fullName evidence="3">NAD(P)-dependent oxidoreductase</fullName>
    </submittedName>
    <submittedName>
        <fullName evidence="2">Uncharacterized protein YbjT (DUF2867 family)</fullName>
    </submittedName>
</protein>
<proteinExistence type="predicted"/>
<reference evidence="2 4" key="2">
    <citation type="submission" date="2018-06" db="EMBL/GenBank/DDBJ databases">
        <title>Genomic Encyclopedia of Type Strains, Phase III (KMG-III): the genomes of soil and plant-associated and newly described type strains.</title>
        <authorList>
            <person name="Whitman W."/>
        </authorList>
    </citation>
    <scope>NUCLEOTIDE SEQUENCE [LARGE SCALE GENOMIC DNA]</scope>
    <source>
        <strain evidence="2 4">CGMCC 1.15366</strain>
    </source>
</reference>
<evidence type="ECO:0000313" key="4">
    <source>
        <dbReference type="Proteomes" id="UP000249203"/>
    </source>
</evidence>
<feature type="domain" description="NAD(P)-binding" evidence="1">
    <location>
        <begin position="7"/>
        <end position="191"/>
    </location>
</feature>
<reference evidence="3 5" key="1">
    <citation type="journal article" date="2018" name="Front. Microbiol.">
        <title>Genome-Based Analysis Reveals the Taxonomy and Diversity of the Family Idiomarinaceae.</title>
        <authorList>
            <person name="Liu Y."/>
            <person name="Lai Q."/>
            <person name="Shao Z."/>
        </authorList>
    </citation>
    <scope>NUCLEOTIDE SEQUENCE [LARGE SCALE GENOMIC DNA]</scope>
    <source>
        <strain evidence="3 5">CF12-14</strain>
    </source>
</reference>
<sequence>MKVAVFGANGQIGQHVVELLQQHPQHKAVALVRKEKQLAVLNKQGIDARLIDLSAQVDEISKALVGIDAVVFSAGSGGDTDGDMTLRIDLDGAVKAMEAAELAGAKRFIMVSALQAHNREFWHPDLVPYYAAKHYADRELLRSNLDYTIIRPGLLTNNASTGNIHANGQITEGEIPREDVAKVIVTAIDKPNTIGKAFDMVSGDTPIEQAIEAL</sequence>
<dbReference type="EMBL" id="QLMD01000013">
    <property type="protein sequence ID" value="RAJ94902.1"/>
    <property type="molecule type" value="Genomic_DNA"/>
</dbReference>
<accession>A0A327WYR3</accession>
<dbReference type="SUPFAM" id="SSF51735">
    <property type="entry name" value="NAD(P)-binding Rossmann-fold domains"/>
    <property type="match status" value="1"/>
</dbReference>
<keyword evidence="5" id="KW-1185">Reference proteome</keyword>
<dbReference type="PANTHER" id="PTHR15020">
    <property type="entry name" value="FLAVIN REDUCTASE-RELATED"/>
    <property type="match status" value="1"/>
</dbReference>
<dbReference type="RefSeq" id="WP_111570158.1">
    <property type="nucleotide sequence ID" value="NZ_PIPK01000013.1"/>
</dbReference>
<dbReference type="Gene3D" id="3.40.50.720">
    <property type="entry name" value="NAD(P)-binding Rossmann-like Domain"/>
    <property type="match status" value="1"/>
</dbReference>
<name>A0A327WYR3_9GAMM</name>
<dbReference type="InterPro" id="IPR036291">
    <property type="entry name" value="NAD(P)-bd_dom_sf"/>
</dbReference>
<dbReference type="Pfam" id="PF13460">
    <property type="entry name" value="NAD_binding_10"/>
    <property type="match status" value="1"/>
</dbReference>
<evidence type="ECO:0000259" key="1">
    <source>
        <dbReference type="Pfam" id="PF13460"/>
    </source>
</evidence>
<gene>
    <name evidence="2" type="ORF">B0I24_11356</name>
    <name evidence="3" type="ORF">CWE07_12075</name>
</gene>
<evidence type="ECO:0000313" key="5">
    <source>
        <dbReference type="Proteomes" id="UP000287865"/>
    </source>
</evidence>
<organism evidence="2 4">
    <name type="scientific">Aliidiomarina maris</name>
    <dbReference type="NCBI Taxonomy" id="531312"/>
    <lineage>
        <taxon>Bacteria</taxon>
        <taxon>Pseudomonadati</taxon>
        <taxon>Pseudomonadota</taxon>
        <taxon>Gammaproteobacteria</taxon>
        <taxon>Alteromonadales</taxon>
        <taxon>Idiomarinaceae</taxon>
        <taxon>Aliidiomarina</taxon>
    </lineage>
</organism>
<dbReference type="PANTHER" id="PTHR15020:SF50">
    <property type="entry name" value="UPF0659 PROTEIN YMR090W"/>
    <property type="match status" value="1"/>
</dbReference>
<comment type="caution">
    <text evidence="2">The sequence shown here is derived from an EMBL/GenBank/DDBJ whole genome shotgun (WGS) entry which is preliminary data.</text>
</comment>
<dbReference type="Proteomes" id="UP000287865">
    <property type="component" value="Unassembled WGS sequence"/>
</dbReference>
<dbReference type="OrthoDB" id="9803892at2"/>
<dbReference type="EMBL" id="PIPK01000013">
    <property type="protein sequence ID" value="RUO20497.1"/>
    <property type="molecule type" value="Genomic_DNA"/>
</dbReference>
<dbReference type="Proteomes" id="UP000249203">
    <property type="component" value="Unassembled WGS sequence"/>
</dbReference>
<dbReference type="CDD" id="cd05243">
    <property type="entry name" value="SDR_a5"/>
    <property type="match status" value="1"/>
</dbReference>
<dbReference type="AlphaFoldDB" id="A0A327WYR3"/>
<evidence type="ECO:0000313" key="2">
    <source>
        <dbReference type="EMBL" id="RAJ94902.1"/>
    </source>
</evidence>
<evidence type="ECO:0000313" key="3">
    <source>
        <dbReference type="EMBL" id="RUO20497.1"/>
    </source>
</evidence>
<dbReference type="InterPro" id="IPR016040">
    <property type="entry name" value="NAD(P)-bd_dom"/>
</dbReference>